<dbReference type="Proteomes" id="UP000233837">
    <property type="component" value="Unassembled WGS sequence"/>
</dbReference>
<organism evidence="2 3">
    <name type="scientific">Dendrobium catenatum</name>
    <dbReference type="NCBI Taxonomy" id="906689"/>
    <lineage>
        <taxon>Eukaryota</taxon>
        <taxon>Viridiplantae</taxon>
        <taxon>Streptophyta</taxon>
        <taxon>Embryophyta</taxon>
        <taxon>Tracheophyta</taxon>
        <taxon>Spermatophyta</taxon>
        <taxon>Magnoliopsida</taxon>
        <taxon>Liliopsida</taxon>
        <taxon>Asparagales</taxon>
        <taxon>Orchidaceae</taxon>
        <taxon>Epidendroideae</taxon>
        <taxon>Malaxideae</taxon>
        <taxon>Dendrobiinae</taxon>
        <taxon>Dendrobium</taxon>
    </lineage>
</organism>
<evidence type="ECO:0000313" key="2">
    <source>
        <dbReference type="EMBL" id="PKU71840.1"/>
    </source>
</evidence>
<reference evidence="2 3" key="2">
    <citation type="journal article" date="2017" name="Nature">
        <title>The Apostasia genome and the evolution of orchids.</title>
        <authorList>
            <person name="Zhang G.Q."/>
            <person name="Liu K.W."/>
            <person name="Li Z."/>
            <person name="Lohaus R."/>
            <person name="Hsiao Y.Y."/>
            <person name="Niu S.C."/>
            <person name="Wang J.Y."/>
            <person name="Lin Y.C."/>
            <person name="Xu Q."/>
            <person name="Chen L.J."/>
            <person name="Yoshida K."/>
            <person name="Fujiwara S."/>
            <person name="Wang Z.W."/>
            <person name="Zhang Y.Q."/>
            <person name="Mitsuda N."/>
            <person name="Wang M."/>
            <person name="Liu G.H."/>
            <person name="Pecoraro L."/>
            <person name="Huang H.X."/>
            <person name="Xiao X.J."/>
            <person name="Lin M."/>
            <person name="Wu X.Y."/>
            <person name="Wu W.L."/>
            <person name="Chen Y.Y."/>
            <person name="Chang S.B."/>
            <person name="Sakamoto S."/>
            <person name="Ohme-Takagi M."/>
            <person name="Yagi M."/>
            <person name="Zeng S.J."/>
            <person name="Shen C.Y."/>
            <person name="Yeh C.M."/>
            <person name="Luo Y.B."/>
            <person name="Tsai W.C."/>
            <person name="Van de Peer Y."/>
            <person name="Liu Z.J."/>
        </authorList>
    </citation>
    <scope>NUCLEOTIDE SEQUENCE [LARGE SCALE GENOMIC DNA]</scope>
    <source>
        <tissue evidence="2">The whole plant</tissue>
    </source>
</reference>
<dbReference type="AlphaFoldDB" id="A0A2I0W871"/>
<feature type="compositionally biased region" description="Polar residues" evidence="1">
    <location>
        <begin position="43"/>
        <end position="52"/>
    </location>
</feature>
<evidence type="ECO:0000256" key="1">
    <source>
        <dbReference type="SAM" id="MobiDB-lite"/>
    </source>
</evidence>
<proteinExistence type="predicted"/>
<accession>A0A2I0W871</accession>
<feature type="region of interest" description="Disordered" evidence="1">
    <location>
        <begin position="28"/>
        <end position="108"/>
    </location>
</feature>
<protein>
    <submittedName>
        <fullName evidence="2">Uncharacterized protein</fullName>
    </submittedName>
</protein>
<name>A0A2I0W871_9ASPA</name>
<keyword evidence="3" id="KW-1185">Reference proteome</keyword>
<reference evidence="2 3" key="1">
    <citation type="journal article" date="2016" name="Sci. Rep.">
        <title>The Dendrobium catenatum Lindl. genome sequence provides insights into polysaccharide synthase, floral development and adaptive evolution.</title>
        <authorList>
            <person name="Zhang G.Q."/>
            <person name="Xu Q."/>
            <person name="Bian C."/>
            <person name="Tsai W.C."/>
            <person name="Yeh C.M."/>
            <person name="Liu K.W."/>
            <person name="Yoshida K."/>
            <person name="Zhang L.S."/>
            <person name="Chang S.B."/>
            <person name="Chen F."/>
            <person name="Shi Y."/>
            <person name="Su Y.Y."/>
            <person name="Zhang Y.Q."/>
            <person name="Chen L.J."/>
            <person name="Yin Y."/>
            <person name="Lin M."/>
            <person name="Huang H."/>
            <person name="Deng H."/>
            <person name="Wang Z.W."/>
            <person name="Zhu S.L."/>
            <person name="Zhao X."/>
            <person name="Deng C."/>
            <person name="Niu S.C."/>
            <person name="Huang J."/>
            <person name="Wang M."/>
            <person name="Liu G.H."/>
            <person name="Yang H.J."/>
            <person name="Xiao X.J."/>
            <person name="Hsiao Y.Y."/>
            <person name="Wu W.L."/>
            <person name="Chen Y.Y."/>
            <person name="Mitsuda N."/>
            <person name="Ohme-Takagi M."/>
            <person name="Luo Y.B."/>
            <person name="Van de Peer Y."/>
            <person name="Liu Z.J."/>
        </authorList>
    </citation>
    <scope>NUCLEOTIDE SEQUENCE [LARGE SCALE GENOMIC DNA]</scope>
    <source>
        <tissue evidence="2">The whole plant</tissue>
    </source>
</reference>
<sequence>MYNPKKRKENQTDSLYGRDLVLAKMILDRDSTSPLVSCRPSESRWQASSSSTAQKHAKPKPKKHRQQQKDNNEATRHSHNTKRSGSKKLPPVSPGTRIPQNKHENLMN</sequence>
<feature type="compositionally biased region" description="Basic and acidic residues" evidence="1">
    <location>
        <begin position="67"/>
        <end position="76"/>
    </location>
</feature>
<evidence type="ECO:0000313" key="3">
    <source>
        <dbReference type="Proteomes" id="UP000233837"/>
    </source>
</evidence>
<dbReference type="EMBL" id="KZ502856">
    <property type="protein sequence ID" value="PKU71840.1"/>
    <property type="molecule type" value="Genomic_DNA"/>
</dbReference>
<feature type="compositionally biased region" description="Basic residues" evidence="1">
    <location>
        <begin position="55"/>
        <end position="66"/>
    </location>
</feature>
<feature type="compositionally biased region" description="Basic residues" evidence="1">
    <location>
        <begin position="77"/>
        <end position="86"/>
    </location>
</feature>
<gene>
    <name evidence="2" type="ORF">MA16_Dca016293</name>
</gene>